<proteinExistence type="predicted"/>
<gene>
    <name evidence="2" type="ORF">SIL87_07680</name>
</gene>
<feature type="transmembrane region" description="Helical" evidence="1">
    <location>
        <begin position="12"/>
        <end position="33"/>
    </location>
</feature>
<name>A0AAW9DRF2_ACIAO</name>
<protein>
    <recommendedName>
        <fullName evidence="4">Integral membrane protein</fullName>
    </recommendedName>
</protein>
<feature type="transmembrane region" description="Helical" evidence="1">
    <location>
        <begin position="79"/>
        <end position="99"/>
    </location>
</feature>
<comment type="caution">
    <text evidence="2">The sequence shown here is derived from an EMBL/GenBank/DDBJ whole genome shotgun (WGS) entry which is preliminary data.</text>
</comment>
<evidence type="ECO:0000256" key="1">
    <source>
        <dbReference type="SAM" id="Phobius"/>
    </source>
</evidence>
<keyword evidence="1" id="KW-0472">Membrane</keyword>
<accession>A0AAW9DRF2</accession>
<reference evidence="2 3" key="1">
    <citation type="submission" date="2023-11" db="EMBL/GenBank/DDBJ databases">
        <title>MicrobeMod: A computational toolkit for identifying prokaryotic methylation and restriction-modification with nanopore sequencing.</title>
        <authorList>
            <person name="Crits-Christoph A."/>
            <person name="Kang S.C."/>
            <person name="Lee H."/>
            <person name="Ostrov N."/>
        </authorList>
    </citation>
    <scope>NUCLEOTIDE SEQUENCE [LARGE SCALE GENOMIC DNA]</scope>
    <source>
        <strain evidence="2 3">DSMZ 700</strain>
    </source>
</reference>
<keyword evidence="1" id="KW-1133">Transmembrane helix</keyword>
<sequence length="141" mass="14954">MSTPAYDLMTGLLAVHLAGFAAWSGFLAGVLLLGPAGVQLLRWSLIAMPVSLASGWALAVVQYGGPEDWPWAVNAMQTAGLAMAVVLLVAWFGGVLLVRDSEASRDADAREQAMRRLNRLVAIDLLLAVMNLGFAVIGRYG</sequence>
<keyword evidence="3" id="KW-1185">Reference proteome</keyword>
<dbReference type="Proteomes" id="UP001279553">
    <property type="component" value="Unassembled WGS sequence"/>
</dbReference>
<feature type="transmembrane region" description="Helical" evidence="1">
    <location>
        <begin position="40"/>
        <end position="59"/>
    </location>
</feature>
<evidence type="ECO:0008006" key="4">
    <source>
        <dbReference type="Google" id="ProtNLM"/>
    </source>
</evidence>
<evidence type="ECO:0000313" key="2">
    <source>
        <dbReference type="EMBL" id="MDX5930642.1"/>
    </source>
</evidence>
<organism evidence="2 3">
    <name type="scientific">Acidiphilium acidophilum</name>
    <name type="common">Thiobacillus acidophilus</name>
    <dbReference type="NCBI Taxonomy" id="76588"/>
    <lineage>
        <taxon>Bacteria</taxon>
        <taxon>Pseudomonadati</taxon>
        <taxon>Pseudomonadota</taxon>
        <taxon>Alphaproteobacteria</taxon>
        <taxon>Acetobacterales</taxon>
        <taxon>Acidocellaceae</taxon>
        <taxon>Acidiphilium</taxon>
    </lineage>
</organism>
<evidence type="ECO:0000313" key="3">
    <source>
        <dbReference type="Proteomes" id="UP001279553"/>
    </source>
</evidence>
<keyword evidence="1" id="KW-0812">Transmembrane</keyword>
<dbReference type="EMBL" id="JAWXYB010000018">
    <property type="protein sequence ID" value="MDX5930642.1"/>
    <property type="molecule type" value="Genomic_DNA"/>
</dbReference>
<dbReference type="RefSeq" id="WP_319613575.1">
    <property type="nucleotide sequence ID" value="NZ_JAWXYB010000018.1"/>
</dbReference>
<dbReference type="AlphaFoldDB" id="A0AAW9DRF2"/>
<feature type="transmembrane region" description="Helical" evidence="1">
    <location>
        <begin position="120"/>
        <end position="140"/>
    </location>
</feature>